<dbReference type="SUPFAM" id="SSF52540">
    <property type="entry name" value="P-loop containing nucleoside triphosphate hydrolases"/>
    <property type="match status" value="1"/>
</dbReference>
<dbReference type="PROSITE" id="PS51192">
    <property type="entry name" value="HELICASE_ATP_BIND_1"/>
    <property type="match status" value="1"/>
</dbReference>
<dbReference type="KEGG" id="mis:MICPUN_65643"/>
<evidence type="ECO:0000313" key="11">
    <source>
        <dbReference type="Proteomes" id="UP000002009"/>
    </source>
</evidence>
<dbReference type="InterPro" id="IPR011709">
    <property type="entry name" value="DEAD-box_helicase_OB_fold"/>
</dbReference>
<protein>
    <recommendedName>
        <fullName evidence="2">RNA helicase</fullName>
        <ecNumber evidence="2">3.6.4.13</ecNumber>
    </recommendedName>
</protein>
<dbReference type="Proteomes" id="UP000002009">
    <property type="component" value="Chromosome 3"/>
</dbReference>
<evidence type="ECO:0000259" key="8">
    <source>
        <dbReference type="PROSITE" id="PS51192"/>
    </source>
</evidence>
<keyword evidence="6" id="KW-0067">ATP-binding</keyword>
<reference evidence="10 11" key="1">
    <citation type="journal article" date="2009" name="Science">
        <title>Green evolution and dynamic adaptations revealed by genomes of the marine picoeukaryotes Micromonas.</title>
        <authorList>
            <person name="Worden A.Z."/>
            <person name="Lee J.H."/>
            <person name="Mock T."/>
            <person name="Rouze P."/>
            <person name="Simmons M.P."/>
            <person name="Aerts A.L."/>
            <person name="Allen A.E."/>
            <person name="Cuvelier M.L."/>
            <person name="Derelle E."/>
            <person name="Everett M.V."/>
            <person name="Foulon E."/>
            <person name="Grimwood J."/>
            <person name="Gundlach H."/>
            <person name="Henrissat B."/>
            <person name="Napoli C."/>
            <person name="McDonald S.M."/>
            <person name="Parker M.S."/>
            <person name="Rombauts S."/>
            <person name="Salamov A."/>
            <person name="Von Dassow P."/>
            <person name="Badger J.H."/>
            <person name="Coutinho P.M."/>
            <person name="Demir E."/>
            <person name="Dubchak I."/>
            <person name="Gentemann C."/>
            <person name="Eikrem W."/>
            <person name="Gready J.E."/>
            <person name="John U."/>
            <person name="Lanier W."/>
            <person name="Lindquist E.A."/>
            <person name="Lucas S."/>
            <person name="Mayer K.F."/>
            <person name="Moreau H."/>
            <person name="Not F."/>
            <person name="Otillar R."/>
            <person name="Panaud O."/>
            <person name="Pangilinan J."/>
            <person name="Paulsen I."/>
            <person name="Piegu B."/>
            <person name="Poliakov A."/>
            <person name="Robbens S."/>
            <person name="Schmutz J."/>
            <person name="Toulza E."/>
            <person name="Wyss T."/>
            <person name="Zelensky A."/>
            <person name="Zhou K."/>
            <person name="Armbrust E.V."/>
            <person name="Bhattacharya D."/>
            <person name="Goodenough U.W."/>
            <person name="Van de Peer Y."/>
            <person name="Grigoriev I.V."/>
        </authorList>
    </citation>
    <scope>NUCLEOTIDE SEQUENCE [LARGE SCALE GENOMIC DNA]</scope>
    <source>
        <strain evidence="11">RCC299 / NOUM17</strain>
    </source>
</reference>
<feature type="domain" description="Helicase C-terminal" evidence="9">
    <location>
        <begin position="229"/>
        <end position="414"/>
    </location>
</feature>
<comment type="similarity">
    <text evidence="7">Belongs to the DExH box helicase family.</text>
</comment>
<dbReference type="SMART" id="SM00490">
    <property type="entry name" value="HELICc"/>
    <property type="match status" value="1"/>
</dbReference>
<evidence type="ECO:0000256" key="3">
    <source>
        <dbReference type="ARBA" id="ARBA00022741"/>
    </source>
</evidence>
<accession>C1E2V9</accession>
<evidence type="ECO:0000256" key="4">
    <source>
        <dbReference type="ARBA" id="ARBA00022801"/>
    </source>
</evidence>
<dbReference type="InterPro" id="IPR048333">
    <property type="entry name" value="HA2_WH"/>
</dbReference>
<dbReference type="STRING" id="296587.C1E2V9"/>
<feature type="domain" description="Helicase ATP-binding" evidence="8">
    <location>
        <begin position="18"/>
        <end position="187"/>
    </location>
</feature>
<dbReference type="Pfam" id="PF00270">
    <property type="entry name" value="DEAD"/>
    <property type="match status" value="1"/>
</dbReference>
<evidence type="ECO:0000259" key="9">
    <source>
        <dbReference type="PROSITE" id="PS51194"/>
    </source>
</evidence>
<dbReference type="RefSeq" id="XP_002500723.1">
    <property type="nucleotide sequence ID" value="XM_002500677.1"/>
</dbReference>
<dbReference type="eggNOG" id="KOG0920">
    <property type="taxonomic scope" value="Eukaryota"/>
</dbReference>
<dbReference type="PANTHER" id="PTHR18934:SF119">
    <property type="entry name" value="ATP-DEPENDENT RNA HELICASE A"/>
    <property type="match status" value="1"/>
</dbReference>
<dbReference type="EMBL" id="CP001324">
    <property type="protein sequence ID" value="ACO61981.1"/>
    <property type="molecule type" value="Genomic_DNA"/>
</dbReference>
<dbReference type="EC" id="3.6.4.13" evidence="2"/>
<evidence type="ECO:0000256" key="7">
    <source>
        <dbReference type="ARBA" id="ARBA00060772"/>
    </source>
</evidence>
<keyword evidence="4" id="KW-0378">Hydrolase</keyword>
<dbReference type="InterPro" id="IPR027417">
    <property type="entry name" value="P-loop_NTPase"/>
</dbReference>
<dbReference type="Pfam" id="PF21010">
    <property type="entry name" value="HA2_C"/>
    <property type="match status" value="1"/>
</dbReference>
<dbReference type="GO" id="GO:0003724">
    <property type="term" value="F:RNA helicase activity"/>
    <property type="evidence" value="ECO:0007669"/>
    <property type="project" value="UniProtKB-EC"/>
</dbReference>
<dbReference type="Pfam" id="PF07717">
    <property type="entry name" value="OB_NTP_bind"/>
    <property type="match status" value="1"/>
</dbReference>
<name>C1E2V9_MICCC</name>
<evidence type="ECO:0000256" key="6">
    <source>
        <dbReference type="ARBA" id="ARBA00022840"/>
    </source>
</evidence>
<dbReference type="GO" id="GO:0016787">
    <property type="term" value="F:hydrolase activity"/>
    <property type="evidence" value="ECO:0007669"/>
    <property type="project" value="UniProtKB-KW"/>
</dbReference>
<dbReference type="GeneID" id="8242345"/>
<evidence type="ECO:0000256" key="5">
    <source>
        <dbReference type="ARBA" id="ARBA00022806"/>
    </source>
</evidence>
<dbReference type="PROSITE" id="PS00690">
    <property type="entry name" value="DEAH_ATP_HELICASE"/>
    <property type="match status" value="1"/>
</dbReference>
<keyword evidence="3" id="KW-0547">Nucleotide-binding</keyword>
<dbReference type="OrthoDB" id="10253254at2759"/>
<sequence length="694" mass="75383">MRETRDALPIAKIKAELCEALRTSPVVVVSGGTGSGKSTQCPQYILEDAIKRGVGPDTRIIVTQPRRIAAVSVAERVASERGERAGNSVGFSVRLHGCAPRDEGASVEFVTTGVLLRRLMRDPGLRGVSHVMIDEVHERDINTDFLLVLLRALLRKRPELRVVLMSATLDAESFSDYFARRGGLDWGEDGKARSNVLDDSFAQAARRARKMSGGGGGGGKRGGIADKREREELVVALAAEVAAQVSAAELAKGRKGSVLVFLPGWDEIKEAMKTLESLPAEQYDSLQVIPLHSQVPQEEQQLVFNPAPPGKIKVILATNIAESSVTIDDVLAVVDSGLVREMSYNPESAMSTMGTVSTSRASATQRTGRAGRVAPGVCYRLYSRAMFEAMPERPTPEIQRTALEATCLQTCSMTNSGVQAFLAEAMDPPATETVTLAMERLKTLGAIAEVLTPLGSLLSQLPLDPATGRMLIMGVVTQCLDPVLTAAACMSSRDPFIVPTGMRDEAQRARRSFSERSDHLAVLRAYAEWRAVLAEEGFDGACQWARDNFLSIQGLQNLTSLRSQLLDELVRTGLVRRDDLGYDRRNRELRGDAAVNRHAGNEPLTLAVLTTGLPGNLAARRSMAHFGVMRTRLEENAGLHPASVSFARAPPKRRSELAALPQWFLYREMVLSSQVFLRDCSAVNPEQLVLFGGT</sequence>
<evidence type="ECO:0000313" key="10">
    <source>
        <dbReference type="EMBL" id="ACO61981.1"/>
    </source>
</evidence>
<dbReference type="Pfam" id="PF00271">
    <property type="entry name" value="Helicase_C"/>
    <property type="match status" value="1"/>
</dbReference>
<dbReference type="InterPro" id="IPR007502">
    <property type="entry name" value="Helicase-assoc_dom"/>
</dbReference>
<feature type="non-terminal residue" evidence="10">
    <location>
        <position position="694"/>
    </location>
</feature>
<evidence type="ECO:0000256" key="1">
    <source>
        <dbReference type="ARBA" id="ARBA00008792"/>
    </source>
</evidence>
<evidence type="ECO:0000256" key="2">
    <source>
        <dbReference type="ARBA" id="ARBA00012552"/>
    </source>
</evidence>
<organism evidence="10 11">
    <name type="scientific">Micromonas commoda (strain RCC299 / NOUM17 / CCMP2709)</name>
    <name type="common">Picoplanktonic green alga</name>
    <dbReference type="NCBI Taxonomy" id="296587"/>
    <lineage>
        <taxon>Eukaryota</taxon>
        <taxon>Viridiplantae</taxon>
        <taxon>Chlorophyta</taxon>
        <taxon>Mamiellophyceae</taxon>
        <taxon>Mamiellales</taxon>
        <taxon>Mamiellaceae</taxon>
        <taxon>Micromonas</taxon>
    </lineage>
</organism>
<dbReference type="Gene3D" id="3.40.50.300">
    <property type="entry name" value="P-loop containing nucleotide triphosphate hydrolases"/>
    <property type="match status" value="2"/>
</dbReference>
<dbReference type="PROSITE" id="PS51194">
    <property type="entry name" value="HELICASE_CTER"/>
    <property type="match status" value="1"/>
</dbReference>
<dbReference type="FunFam" id="1.20.120.1080:FF:000002">
    <property type="entry name" value="Putative ATP-dependent RNA helicase DHX36"/>
    <property type="match status" value="1"/>
</dbReference>
<comment type="similarity">
    <text evidence="1">Belongs to the DEAD box helicase family. DEAH subfamily.</text>
</comment>
<keyword evidence="11" id="KW-1185">Reference proteome</keyword>
<dbReference type="Pfam" id="PF04408">
    <property type="entry name" value="WHD_HA2"/>
    <property type="match status" value="1"/>
</dbReference>
<dbReference type="Gene3D" id="1.20.120.1080">
    <property type="match status" value="1"/>
</dbReference>
<proteinExistence type="inferred from homology"/>
<dbReference type="CDD" id="cd18791">
    <property type="entry name" value="SF2_C_RHA"/>
    <property type="match status" value="1"/>
</dbReference>
<dbReference type="InParanoid" id="C1E2V9"/>
<dbReference type="InterPro" id="IPR014001">
    <property type="entry name" value="Helicase_ATP-bd"/>
</dbReference>
<dbReference type="SMART" id="SM00487">
    <property type="entry name" value="DEXDc"/>
    <property type="match status" value="1"/>
</dbReference>
<dbReference type="CDD" id="cd17917">
    <property type="entry name" value="DEXHc_RHA-like"/>
    <property type="match status" value="1"/>
</dbReference>
<dbReference type="GO" id="GO:0003723">
    <property type="term" value="F:RNA binding"/>
    <property type="evidence" value="ECO:0007669"/>
    <property type="project" value="TreeGrafter"/>
</dbReference>
<dbReference type="PANTHER" id="PTHR18934">
    <property type="entry name" value="ATP-DEPENDENT RNA HELICASE"/>
    <property type="match status" value="1"/>
</dbReference>
<dbReference type="SMART" id="SM00847">
    <property type="entry name" value="HA2"/>
    <property type="match status" value="1"/>
</dbReference>
<keyword evidence="5" id="KW-0347">Helicase</keyword>
<gene>
    <name evidence="10" type="ORF">MICPUN_65643</name>
</gene>
<dbReference type="OMA" id="YNPESAM"/>
<dbReference type="InterPro" id="IPR011545">
    <property type="entry name" value="DEAD/DEAH_box_helicase_dom"/>
</dbReference>
<dbReference type="GO" id="GO:0005524">
    <property type="term" value="F:ATP binding"/>
    <property type="evidence" value="ECO:0007669"/>
    <property type="project" value="UniProtKB-KW"/>
</dbReference>
<dbReference type="InterPro" id="IPR002464">
    <property type="entry name" value="DNA/RNA_helicase_DEAH_CS"/>
</dbReference>
<dbReference type="InterPro" id="IPR001650">
    <property type="entry name" value="Helicase_C-like"/>
</dbReference>
<dbReference type="AlphaFoldDB" id="C1E2V9"/>